<evidence type="ECO:0000313" key="2">
    <source>
        <dbReference type="Proteomes" id="UP000192472"/>
    </source>
</evidence>
<gene>
    <name evidence="1" type="ORF">SAMN04488029_2558</name>
</gene>
<reference evidence="1 2" key="1">
    <citation type="submission" date="2017-04" db="EMBL/GenBank/DDBJ databases">
        <authorList>
            <person name="Afonso C.L."/>
            <person name="Miller P.J."/>
            <person name="Scott M.A."/>
            <person name="Spackman E."/>
            <person name="Goraichik I."/>
            <person name="Dimitrov K.M."/>
            <person name="Suarez D.L."/>
            <person name="Swayne D.E."/>
        </authorList>
    </citation>
    <scope>NUCLEOTIDE SEQUENCE [LARGE SCALE GENOMIC DNA]</scope>
    <source>
        <strain evidence="1 2">DSM 26133</strain>
    </source>
</reference>
<dbReference type="Proteomes" id="UP000192472">
    <property type="component" value="Unassembled WGS sequence"/>
</dbReference>
<evidence type="ECO:0000313" key="1">
    <source>
        <dbReference type="EMBL" id="SMD35824.1"/>
    </source>
</evidence>
<protein>
    <submittedName>
        <fullName evidence="1">Uncharacterized protein</fullName>
    </submittedName>
</protein>
<dbReference type="Pfam" id="PF26622">
    <property type="entry name" value="DUF8199"/>
    <property type="match status" value="1"/>
</dbReference>
<proteinExistence type="predicted"/>
<dbReference type="EMBL" id="FWYF01000003">
    <property type="protein sequence ID" value="SMD35824.1"/>
    <property type="molecule type" value="Genomic_DNA"/>
</dbReference>
<sequence length="134" mass="15096">MRKQEQVMRKITAIILSLFYLLIAADASVAIHKCMGSIESIDLVQTAEVCCCGDMNTDSCCENETVDLPQDQEEKVVSNYSFSFANDIFQLIELPSQLILEKHNPDRLVFGFSDVDPPTHIPAYVKYCAFTFYG</sequence>
<dbReference type="NCBIfam" id="NF047658">
    <property type="entry name" value="HYC_CC_PP"/>
    <property type="match status" value="1"/>
</dbReference>
<name>A0A1W2GH16_REIFA</name>
<accession>A0A1W2GH16</accession>
<organism evidence="1 2">
    <name type="scientific">Reichenbachiella faecimaris</name>
    <dbReference type="NCBI Taxonomy" id="692418"/>
    <lineage>
        <taxon>Bacteria</taxon>
        <taxon>Pseudomonadati</taxon>
        <taxon>Bacteroidota</taxon>
        <taxon>Cytophagia</taxon>
        <taxon>Cytophagales</taxon>
        <taxon>Reichenbachiellaceae</taxon>
        <taxon>Reichenbachiella</taxon>
    </lineage>
</organism>
<keyword evidence="2" id="KW-1185">Reference proteome</keyword>
<dbReference type="STRING" id="692418.SAMN04488029_2558"/>
<dbReference type="InterPro" id="IPR058060">
    <property type="entry name" value="HYC_CC_PP"/>
</dbReference>
<dbReference type="InterPro" id="IPR058512">
    <property type="entry name" value="DUF8199"/>
</dbReference>
<dbReference type="AlphaFoldDB" id="A0A1W2GH16"/>